<dbReference type="FunFam" id="3.30.420.40:FF:000086">
    <property type="entry name" value="Glycerol kinase"/>
    <property type="match status" value="1"/>
</dbReference>
<dbReference type="NCBIfam" id="NF000756">
    <property type="entry name" value="PRK00047.1"/>
    <property type="match status" value="1"/>
</dbReference>
<sequence length="510" mass="55652">MSDKPISLVASIDQGTQSTRFMLLDHAGQVVSDAMSTHEQFFPKPGWVQHDAMEILASTKEAMRAAMLEAIALHRSLKVVAVGITNQRETVVVWDKRTGQPLHQAIVWLDTRTSGIVQEFSEKYGGADAFRSITGTPISSYFSAFKVLWLMRNHPHIEQALRDGEALIGTIDTWLIWNLTGGADGGAFVTDVTNASRTFLMDINTCTWSDHMLGVFGIPRSCLPEIRSSSEVYGRLRDVGLSDLENVPIAGCLGDQQSACVGQGLFKKGQVKCTYGTGAFILINAGEEKVLSTHGLLTTPCYQLGRDRPVTWAIEGSIAIAGAAISWLKDNLGAIDTAQESEQLLRAIDDTEGVFFVPAFAGLFAPRWRSDARGCIVGITQGTTKAHIVRALFEAIAFQLNEIVAAMRKDMQIDSVPLLKVDGGMTKNSTFMQLNANLVQTTVEKPKNVEVTAMGAAFAAGLGVGFWDSLDELNNLNDHDTRWTPGVTQDFVEAKIRGWNDAVEKSLNWV</sequence>
<evidence type="ECO:0000256" key="10">
    <source>
        <dbReference type="RuleBase" id="RU003733"/>
    </source>
</evidence>
<evidence type="ECO:0000256" key="3">
    <source>
        <dbReference type="ARBA" id="ARBA00012099"/>
    </source>
</evidence>
<dbReference type="OrthoDB" id="5422795at2759"/>
<evidence type="ECO:0000259" key="11">
    <source>
        <dbReference type="Pfam" id="PF00370"/>
    </source>
</evidence>
<dbReference type="EC" id="2.7.1.30" evidence="3"/>
<proteinExistence type="inferred from homology"/>
<evidence type="ECO:0000256" key="4">
    <source>
        <dbReference type="ARBA" id="ARBA00022679"/>
    </source>
</evidence>
<dbReference type="Pfam" id="PF02782">
    <property type="entry name" value="FGGY_C"/>
    <property type="match status" value="1"/>
</dbReference>
<feature type="domain" description="Carbohydrate kinase FGGY N-terminal" evidence="11">
    <location>
        <begin position="9"/>
        <end position="262"/>
    </location>
</feature>
<dbReference type="InterPro" id="IPR018485">
    <property type="entry name" value="FGGY_C"/>
</dbReference>
<evidence type="ECO:0000256" key="9">
    <source>
        <dbReference type="ARBA" id="ARBA00043149"/>
    </source>
</evidence>
<dbReference type="GO" id="GO:0004370">
    <property type="term" value="F:glycerol kinase activity"/>
    <property type="evidence" value="ECO:0007669"/>
    <property type="project" value="UniProtKB-EC"/>
</dbReference>
<keyword evidence="6 10" id="KW-0418">Kinase</keyword>
<reference evidence="13 14" key="1">
    <citation type="submission" date="2014-11" db="EMBL/GenBank/DDBJ databases">
        <authorList>
            <person name="Zhu J."/>
            <person name="Qi W."/>
            <person name="Song R."/>
        </authorList>
    </citation>
    <scope>NUCLEOTIDE SEQUENCE [LARGE SCALE GENOMIC DNA]</scope>
</reference>
<dbReference type="Proteomes" id="UP000041254">
    <property type="component" value="Unassembled WGS sequence"/>
</dbReference>
<dbReference type="CDD" id="cd07792">
    <property type="entry name" value="ASKHA_NBD_FGGY_GK1-3-like"/>
    <property type="match status" value="1"/>
</dbReference>
<accession>A0A0G4G483</accession>
<keyword evidence="14" id="KW-1185">Reference proteome</keyword>
<keyword evidence="7" id="KW-0319">Glycerol metabolism</keyword>
<dbReference type="FunFam" id="3.30.420.40:FF:000108">
    <property type="entry name" value="Glycerol kinase, glycosomal"/>
    <property type="match status" value="1"/>
</dbReference>
<evidence type="ECO:0000256" key="7">
    <source>
        <dbReference type="ARBA" id="ARBA00022798"/>
    </source>
</evidence>
<dbReference type="Pfam" id="PF00370">
    <property type="entry name" value="FGGY_N"/>
    <property type="match status" value="1"/>
</dbReference>
<dbReference type="InterPro" id="IPR018483">
    <property type="entry name" value="Carb_kinase_FGGY_CS"/>
</dbReference>
<organism evidence="13 14">
    <name type="scientific">Vitrella brassicaformis (strain CCMP3155)</name>
    <dbReference type="NCBI Taxonomy" id="1169540"/>
    <lineage>
        <taxon>Eukaryota</taxon>
        <taxon>Sar</taxon>
        <taxon>Alveolata</taxon>
        <taxon>Colpodellida</taxon>
        <taxon>Vitrellaceae</taxon>
        <taxon>Vitrella</taxon>
    </lineage>
</organism>
<evidence type="ECO:0000256" key="1">
    <source>
        <dbReference type="ARBA" id="ARBA00005190"/>
    </source>
</evidence>
<keyword evidence="8" id="KW-0067">ATP-binding</keyword>
<name>A0A0G4G483_VITBC</name>
<dbReference type="EMBL" id="CDMY01000555">
    <property type="protein sequence ID" value="CEM22707.1"/>
    <property type="molecule type" value="Genomic_DNA"/>
</dbReference>
<dbReference type="GO" id="GO:0005524">
    <property type="term" value="F:ATP binding"/>
    <property type="evidence" value="ECO:0007669"/>
    <property type="project" value="UniProtKB-KW"/>
</dbReference>
<keyword evidence="5" id="KW-0547">Nucleotide-binding</keyword>
<evidence type="ECO:0000256" key="5">
    <source>
        <dbReference type="ARBA" id="ARBA00022741"/>
    </source>
</evidence>
<dbReference type="PANTHER" id="PTHR10196:SF69">
    <property type="entry name" value="GLYCEROL KINASE"/>
    <property type="match status" value="1"/>
</dbReference>
<evidence type="ECO:0000256" key="6">
    <source>
        <dbReference type="ARBA" id="ARBA00022777"/>
    </source>
</evidence>
<feature type="domain" description="Carbohydrate kinase FGGY C-terminal" evidence="12">
    <location>
        <begin position="272"/>
        <end position="461"/>
    </location>
</feature>
<evidence type="ECO:0000256" key="8">
    <source>
        <dbReference type="ARBA" id="ARBA00022840"/>
    </source>
</evidence>
<evidence type="ECO:0000256" key="2">
    <source>
        <dbReference type="ARBA" id="ARBA00009156"/>
    </source>
</evidence>
<evidence type="ECO:0000259" key="12">
    <source>
        <dbReference type="Pfam" id="PF02782"/>
    </source>
</evidence>
<evidence type="ECO:0000313" key="14">
    <source>
        <dbReference type="Proteomes" id="UP000041254"/>
    </source>
</evidence>
<gene>
    <name evidence="13" type="ORF">Vbra_16877</name>
</gene>
<keyword evidence="4 10" id="KW-0808">Transferase</keyword>
<dbReference type="STRING" id="1169540.A0A0G4G483"/>
<dbReference type="GO" id="GO:0019563">
    <property type="term" value="P:glycerol catabolic process"/>
    <property type="evidence" value="ECO:0007669"/>
    <property type="project" value="UniProtKB-UniPathway"/>
</dbReference>
<protein>
    <recommendedName>
        <fullName evidence="3">glycerol kinase</fullName>
        <ecNumber evidence="3">2.7.1.30</ecNumber>
    </recommendedName>
    <alternativeName>
        <fullName evidence="9">ATP:glycerol 3-phosphotransferase</fullName>
    </alternativeName>
</protein>
<dbReference type="OMA" id="FMLMNIG"/>
<dbReference type="InterPro" id="IPR018484">
    <property type="entry name" value="FGGY_N"/>
</dbReference>
<dbReference type="InterPro" id="IPR000577">
    <property type="entry name" value="Carb_kinase_FGGY"/>
</dbReference>
<dbReference type="GO" id="GO:0005739">
    <property type="term" value="C:mitochondrion"/>
    <property type="evidence" value="ECO:0007669"/>
    <property type="project" value="TreeGrafter"/>
</dbReference>
<dbReference type="InterPro" id="IPR005999">
    <property type="entry name" value="Glycerol_kin"/>
</dbReference>
<dbReference type="PIRSF" id="PIRSF000538">
    <property type="entry name" value="GlpK"/>
    <property type="match status" value="1"/>
</dbReference>
<comment type="similarity">
    <text evidence="2 10">Belongs to the FGGY kinase family.</text>
</comment>
<dbReference type="SUPFAM" id="SSF53067">
    <property type="entry name" value="Actin-like ATPase domain"/>
    <property type="match status" value="2"/>
</dbReference>
<comment type="pathway">
    <text evidence="1">Polyol metabolism; glycerol degradation via glycerol kinase pathway; sn-glycerol 3-phosphate from glycerol: step 1/1.</text>
</comment>
<dbReference type="PROSITE" id="PS00445">
    <property type="entry name" value="FGGY_KINASES_2"/>
    <property type="match status" value="1"/>
</dbReference>
<dbReference type="InParanoid" id="A0A0G4G483"/>
<dbReference type="FunCoup" id="A0A0G4G483">
    <property type="interactions" value="7"/>
</dbReference>
<dbReference type="UniPathway" id="UPA00618">
    <property type="reaction ID" value="UER00672"/>
</dbReference>
<evidence type="ECO:0000313" key="13">
    <source>
        <dbReference type="EMBL" id="CEM22707.1"/>
    </source>
</evidence>
<dbReference type="Gene3D" id="3.30.420.40">
    <property type="match status" value="2"/>
</dbReference>
<dbReference type="GO" id="GO:0006641">
    <property type="term" value="P:triglyceride metabolic process"/>
    <property type="evidence" value="ECO:0007669"/>
    <property type="project" value="TreeGrafter"/>
</dbReference>
<dbReference type="InterPro" id="IPR043129">
    <property type="entry name" value="ATPase_NBD"/>
</dbReference>
<dbReference type="NCBIfam" id="TIGR01311">
    <property type="entry name" value="glycerol_kin"/>
    <property type="match status" value="1"/>
</dbReference>
<dbReference type="InterPro" id="IPR042018">
    <property type="entry name" value="GK1-3_metazoan-type"/>
</dbReference>
<dbReference type="PANTHER" id="PTHR10196">
    <property type="entry name" value="SUGAR KINASE"/>
    <property type="match status" value="1"/>
</dbReference>
<dbReference type="AlphaFoldDB" id="A0A0G4G483"/>
<dbReference type="PROSITE" id="PS00933">
    <property type="entry name" value="FGGY_KINASES_1"/>
    <property type="match status" value="1"/>
</dbReference>
<dbReference type="VEuPathDB" id="CryptoDB:Vbra_16877"/>
<dbReference type="PhylomeDB" id="A0A0G4G483"/>
<dbReference type="GO" id="GO:0046167">
    <property type="term" value="P:glycerol-3-phosphate biosynthetic process"/>
    <property type="evidence" value="ECO:0007669"/>
    <property type="project" value="TreeGrafter"/>
</dbReference>